<name>A0ABW1E6X7_9ACTN</name>
<keyword evidence="3" id="KW-1185">Reference proteome</keyword>
<evidence type="ECO:0000259" key="1">
    <source>
        <dbReference type="Pfam" id="PF13930"/>
    </source>
</evidence>
<dbReference type="EMBL" id="JBHSOA010000095">
    <property type="protein sequence ID" value="MFC5856180.1"/>
    <property type="molecule type" value="Genomic_DNA"/>
</dbReference>
<feature type="domain" description="Type VII secretion system protein EssD-like" evidence="1">
    <location>
        <begin position="204"/>
        <end position="291"/>
    </location>
</feature>
<sequence>MTGINVTYILRDSNGLEIGRGTLAVSTSADLSATATTWSEQVTVTMTSAVGDVIALNAKFRASCDAGCTATKTAPWYGGGLTLGQTLTGTVTYSSPQTTGSSASFFTSYAMYVTSPGATATDPNASWKNARQIRCDHAVGGTSVAGCAVPSVMPELSMNTQGSNQGGAVAAYLWAQKNLTDRWELNADGDITGWLDAADYASAHNLTDQLARCHLIANILGGRISKNLVPCWQVGMNTGAGSMWKYEEQVRDEVRLDSFSEDDAILYEVTPTYLSADSTIPVGVTMSAKIEREDGSIEPMFQGVYIPNTQTGGAHNLGN</sequence>
<proteinExistence type="predicted"/>
<dbReference type="Pfam" id="PF13930">
    <property type="entry name" value="Endonuclea_NS_2"/>
    <property type="match status" value="1"/>
</dbReference>
<reference evidence="3" key="1">
    <citation type="journal article" date="2019" name="Int. J. Syst. Evol. Microbiol.">
        <title>The Global Catalogue of Microorganisms (GCM) 10K type strain sequencing project: providing services to taxonomists for standard genome sequencing and annotation.</title>
        <authorList>
            <consortium name="The Broad Institute Genomics Platform"/>
            <consortium name="The Broad Institute Genome Sequencing Center for Infectious Disease"/>
            <person name="Wu L."/>
            <person name="Ma J."/>
        </authorList>
    </citation>
    <scope>NUCLEOTIDE SEQUENCE [LARGE SCALE GENOMIC DNA]</scope>
    <source>
        <strain evidence="3">JCM 10411</strain>
    </source>
</reference>
<protein>
    <submittedName>
        <fullName evidence="2">DNA/RNA non-specific endonuclease</fullName>
    </submittedName>
</protein>
<organism evidence="2 3">
    <name type="scientific">Streptomyces chlorus</name>
    <dbReference type="NCBI Taxonomy" id="887452"/>
    <lineage>
        <taxon>Bacteria</taxon>
        <taxon>Bacillati</taxon>
        <taxon>Actinomycetota</taxon>
        <taxon>Actinomycetes</taxon>
        <taxon>Kitasatosporales</taxon>
        <taxon>Streptomycetaceae</taxon>
        <taxon>Streptomyces</taxon>
    </lineage>
</organism>
<dbReference type="GO" id="GO:0004519">
    <property type="term" value="F:endonuclease activity"/>
    <property type="evidence" value="ECO:0007669"/>
    <property type="project" value="UniProtKB-KW"/>
</dbReference>
<comment type="caution">
    <text evidence="2">The sequence shown here is derived from an EMBL/GenBank/DDBJ whole genome shotgun (WGS) entry which is preliminary data.</text>
</comment>
<gene>
    <name evidence="2" type="ORF">ACFPZI_31745</name>
</gene>
<keyword evidence="2" id="KW-0255">Endonuclease</keyword>
<evidence type="ECO:0000313" key="2">
    <source>
        <dbReference type="EMBL" id="MFC5856180.1"/>
    </source>
</evidence>
<keyword evidence="2" id="KW-0540">Nuclease</keyword>
<dbReference type="Gene3D" id="3.40.570.10">
    <property type="entry name" value="Extracellular Endonuclease, subunit A"/>
    <property type="match status" value="1"/>
</dbReference>
<dbReference type="InterPro" id="IPR044927">
    <property type="entry name" value="Endonuclea_NS_2"/>
</dbReference>
<dbReference type="RefSeq" id="WP_381370472.1">
    <property type="nucleotide sequence ID" value="NZ_JBHSOA010000095.1"/>
</dbReference>
<dbReference type="InterPro" id="IPR044929">
    <property type="entry name" value="DNA/RNA_non-sp_Endonuclease_sf"/>
</dbReference>
<accession>A0ABW1E6X7</accession>
<evidence type="ECO:0000313" key="3">
    <source>
        <dbReference type="Proteomes" id="UP001596180"/>
    </source>
</evidence>
<keyword evidence="2" id="KW-0378">Hydrolase</keyword>
<dbReference type="Proteomes" id="UP001596180">
    <property type="component" value="Unassembled WGS sequence"/>
</dbReference>